<evidence type="ECO:0000313" key="1">
    <source>
        <dbReference type="EMBL" id="CAA2962797.1"/>
    </source>
</evidence>
<gene>
    <name evidence="1" type="ORF">OLEA9_A030782</name>
</gene>
<evidence type="ECO:0000313" key="2">
    <source>
        <dbReference type="Proteomes" id="UP000594638"/>
    </source>
</evidence>
<dbReference type="AlphaFoldDB" id="A0A8S0Q4E8"/>
<keyword evidence="2" id="KW-1185">Reference proteome</keyword>
<dbReference type="EMBL" id="CACTIH010001635">
    <property type="protein sequence ID" value="CAA2962797.1"/>
    <property type="molecule type" value="Genomic_DNA"/>
</dbReference>
<feature type="non-terminal residue" evidence="1">
    <location>
        <position position="79"/>
    </location>
</feature>
<proteinExistence type="predicted"/>
<name>A0A8S0Q4E8_OLEEU</name>
<dbReference type="Gramene" id="OE9A030782T1">
    <property type="protein sequence ID" value="OE9A030782C1"/>
    <property type="gene ID" value="OE9A030782"/>
</dbReference>
<organism evidence="1 2">
    <name type="scientific">Olea europaea subsp. europaea</name>
    <dbReference type="NCBI Taxonomy" id="158383"/>
    <lineage>
        <taxon>Eukaryota</taxon>
        <taxon>Viridiplantae</taxon>
        <taxon>Streptophyta</taxon>
        <taxon>Embryophyta</taxon>
        <taxon>Tracheophyta</taxon>
        <taxon>Spermatophyta</taxon>
        <taxon>Magnoliopsida</taxon>
        <taxon>eudicotyledons</taxon>
        <taxon>Gunneridae</taxon>
        <taxon>Pentapetalae</taxon>
        <taxon>asterids</taxon>
        <taxon>lamiids</taxon>
        <taxon>Lamiales</taxon>
        <taxon>Oleaceae</taxon>
        <taxon>Oleeae</taxon>
        <taxon>Olea</taxon>
    </lineage>
</organism>
<reference evidence="1 2" key="1">
    <citation type="submission" date="2019-12" db="EMBL/GenBank/DDBJ databases">
        <authorList>
            <person name="Alioto T."/>
            <person name="Alioto T."/>
            <person name="Gomez Garrido J."/>
        </authorList>
    </citation>
    <scope>NUCLEOTIDE SEQUENCE [LARGE SCALE GENOMIC DNA]</scope>
</reference>
<protein>
    <submittedName>
        <fullName evidence="1">Uncharacterized protein</fullName>
    </submittedName>
</protein>
<accession>A0A8S0Q4E8</accession>
<dbReference type="Proteomes" id="UP000594638">
    <property type="component" value="Unassembled WGS sequence"/>
</dbReference>
<comment type="caution">
    <text evidence="1">The sequence shown here is derived from an EMBL/GenBank/DDBJ whole genome shotgun (WGS) entry which is preliminary data.</text>
</comment>
<sequence>MQHLNQDDFDLVSKEDAKDIRKHLVDKYLVIKENSGVSEASHQLRQNNITDLDSYDQALAKMNKVITALSVLRKAKLTE</sequence>